<reference evidence="6" key="3">
    <citation type="journal article" date="2019" name="Int. J. Syst. Evol. Microbiol.">
        <title>The Global Catalogue of Microorganisms (GCM) 10K type strain sequencing project: providing services to taxonomists for standard genome sequencing and annotation.</title>
        <authorList>
            <consortium name="The Broad Institute Genomics Platform"/>
            <consortium name="The Broad Institute Genome Sequencing Center for Infectious Disease"/>
            <person name="Wu L."/>
            <person name="Ma J."/>
        </authorList>
    </citation>
    <scope>NUCLEOTIDE SEQUENCE [LARGE SCALE GENOMIC DNA]</scope>
    <source>
        <strain evidence="6">KCTC 62575</strain>
    </source>
</reference>
<dbReference type="EMBL" id="PYIX02000018">
    <property type="protein sequence ID" value="RFC83344.1"/>
    <property type="molecule type" value="Genomic_DNA"/>
</dbReference>
<keyword evidence="2" id="KW-0732">Signal</keyword>
<evidence type="ECO:0000256" key="1">
    <source>
        <dbReference type="SAM" id="MobiDB-lite"/>
    </source>
</evidence>
<evidence type="ECO:0000256" key="2">
    <source>
        <dbReference type="SAM" id="SignalP"/>
    </source>
</evidence>
<keyword evidence="6" id="KW-1185">Reference proteome</keyword>
<evidence type="ECO:0000313" key="4">
    <source>
        <dbReference type="EMBL" id="RFC83344.1"/>
    </source>
</evidence>
<dbReference type="RefSeq" id="WP_107008512.1">
    <property type="nucleotide sequence ID" value="NZ_JBHRSF010000102.1"/>
</dbReference>
<organism evidence="4 5">
    <name type="scientific">Acinetobacter sichuanensis</name>
    <dbReference type="NCBI Taxonomy" id="2136183"/>
    <lineage>
        <taxon>Bacteria</taxon>
        <taxon>Pseudomonadati</taxon>
        <taxon>Pseudomonadota</taxon>
        <taxon>Gammaproteobacteria</taxon>
        <taxon>Moraxellales</taxon>
        <taxon>Moraxellaceae</taxon>
        <taxon>Acinetobacter</taxon>
    </lineage>
</organism>
<evidence type="ECO:0000313" key="5">
    <source>
        <dbReference type="Proteomes" id="UP000240957"/>
    </source>
</evidence>
<dbReference type="PROSITE" id="PS51257">
    <property type="entry name" value="PROKAR_LIPOPROTEIN"/>
    <property type="match status" value="1"/>
</dbReference>
<feature type="compositionally biased region" description="Basic and acidic residues" evidence="1">
    <location>
        <begin position="319"/>
        <end position="328"/>
    </location>
</feature>
<accession>A0A371YPR3</accession>
<evidence type="ECO:0000313" key="6">
    <source>
        <dbReference type="Proteomes" id="UP001595455"/>
    </source>
</evidence>
<reference evidence="3" key="1">
    <citation type="journal article" date="2014" name="Int. J. Syst. Evol. Microbiol.">
        <title>Complete genome of a new Firmicutes species belonging to the dominant human colonic microbiota ('Ruminococcus bicirculans') reveals two chromosomes and a selective capacity to utilize plant glucans.</title>
        <authorList>
            <consortium name="NISC Comparative Sequencing Program"/>
            <person name="Wegmann U."/>
            <person name="Louis P."/>
            <person name="Goesmann A."/>
            <person name="Henrissat B."/>
            <person name="Duncan S.H."/>
            <person name="Flint H.J."/>
        </authorList>
    </citation>
    <scope>NUCLEOTIDE SEQUENCE</scope>
    <source>
        <strain evidence="3">KCTC 62575</strain>
    </source>
</reference>
<reference evidence="4 5" key="2">
    <citation type="submission" date="2018-08" db="EMBL/GenBank/DDBJ databases">
        <title>The draft genome of Acinetobacter sichuanensis strain WCHAc060041.</title>
        <authorList>
            <person name="Qin J."/>
            <person name="Feng Y."/>
            <person name="Zong Z."/>
        </authorList>
    </citation>
    <scope>NUCLEOTIDE SEQUENCE [LARGE SCALE GENOMIC DNA]</scope>
    <source>
        <strain evidence="4 5">WCHAc060041</strain>
    </source>
</reference>
<evidence type="ECO:0008006" key="7">
    <source>
        <dbReference type="Google" id="ProtNLM"/>
    </source>
</evidence>
<feature type="chain" id="PRO_5016695680" description="Lipoprotein" evidence="2">
    <location>
        <begin position="20"/>
        <end position="346"/>
    </location>
</feature>
<gene>
    <name evidence="3" type="ORF">ACFODO_17090</name>
    <name evidence="4" type="ORF">C9E89_011645</name>
</gene>
<sequence>MKSKLRLIGLLTISCLLIACQKSDTNPQNTQSKNAETLKAVENDAQKKLKAKCQSVDLKIKALANKSSPKKLSDLNHLLQLCIAEVPLEKRYQWIKDSEQVYQNLLEKSSIEFYQYMTNSTGDHEELTAQAKKALYAELKPEEQYLVDHAKALYLEKYYLGEGEYTVVQHPQYYIDLFVPHLEKADQVYFKQLRKEYTGSDYILDAGLAISFDEVKNRLIFWESYLKNYPKAHYQSQVAELIKNYKNDLFHGHENTRTLWFDHDKIADQDALKAIRKLAASDSASHKTAQAFLNLITSSEAQWQQLPKSSEDEAEYDSAEQKDIREQRQVLQKQVETEVDAILNKS</sequence>
<protein>
    <recommendedName>
        <fullName evidence="7">Lipoprotein</fullName>
    </recommendedName>
</protein>
<feature type="signal peptide" evidence="2">
    <location>
        <begin position="1"/>
        <end position="19"/>
    </location>
</feature>
<feature type="region of interest" description="Disordered" evidence="1">
    <location>
        <begin position="304"/>
        <end position="329"/>
    </location>
</feature>
<comment type="caution">
    <text evidence="4">The sequence shown here is derived from an EMBL/GenBank/DDBJ whole genome shotgun (WGS) entry which is preliminary data.</text>
</comment>
<reference evidence="3" key="4">
    <citation type="submission" date="2024-09" db="EMBL/GenBank/DDBJ databases">
        <authorList>
            <person name="Sun Q."/>
            <person name="Mori K."/>
        </authorList>
    </citation>
    <scope>NUCLEOTIDE SEQUENCE</scope>
    <source>
        <strain evidence="3">KCTC 62575</strain>
    </source>
</reference>
<dbReference type="Proteomes" id="UP000240957">
    <property type="component" value="Unassembled WGS sequence"/>
</dbReference>
<dbReference type="Proteomes" id="UP001595455">
    <property type="component" value="Unassembled WGS sequence"/>
</dbReference>
<dbReference type="AlphaFoldDB" id="A0A371YPR3"/>
<dbReference type="OrthoDB" id="8605367at2"/>
<name>A0A371YPR3_9GAMM</name>
<evidence type="ECO:0000313" key="3">
    <source>
        <dbReference type="EMBL" id="MFC2996936.1"/>
    </source>
</evidence>
<proteinExistence type="predicted"/>
<dbReference type="EMBL" id="JBHRSF010000102">
    <property type="protein sequence ID" value="MFC2996936.1"/>
    <property type="molecule type" value="Genomic_DNA"/>
</dbReference>